<dbReference type="PANTHER" id="PTHR12143:SF39">
    <property type="entry name" value="SECRETED PROTEIN"/>
    <property type="match status" value="1"/>
</dbReference>
<organism evidence="7 8">
    <name type="scientific">Mucilaginibacter jinjuensis</name>
    <dbReference type="NCBI Taxonomy" id="1176721"/>
    <lineage>
        <taxon>Bacteria</taxon>
        <taxon>Pseudomonadati</taxon>
        <taxon>Bacteroidota</taxon>
        <taxon>Sphingobacteriia</taxon>
        <taxon>Sphingobacteriales</taxon>
        <taxon>Sphingobacteriaceae</taxon>
        <taxon>Mucilaginibacter</taxon>
    </lineage>
</organism>
<keyword evidence="3" id="KW-0106">Calcium</keyword>
<comment type="cofactor">
    <cofactor evidence="1">
        <name>Ca(2+)</name>
        <dbReference type="ChEBI" id="CHEBI:29108"/>
    </cofactor>
</comment>
<dbReference type="Pfam" id="PF07971">
    <property type="entry name" value="Glyco_hydro_92"/>
    <property type="match status" value="1"/>
</dbReference>
<sequence length="689" mass="77619">MKLLFSTLLLFVGLTLSAQTKNPAIAQPADEVNVFLGSSGDHGQMSPAASYPFSMMSIGPQTYPNLHMGYEHKAKTFLGFTHNRFEGVGCQGSGGNILIAPFLGDSAVVDLTKANESAGAGFYQVSFSNRIAVKIAVYKNQGVENYSFPQGKKGFIIDLSHTLANKFVAEEHELQTDGLTGWVDSRTTCNVGIYRVYYAIRFNQPVKFTNTAAHKLVVGLGSQTQQVQLNIAFSSVDVAHAQAALTIGDFDQLKSKSQQGWNEALSRIRVKGDPAREKLFYSLMYRTIQSPYLISEPDGTYRGTDGSLQHTTDSVYNGWAIWDNYRTQLPLLSLLYPDRYKSITTSLANLYQFGKKDYATQHEPSNTVRTEHAIVVLLDAYRKGYKVDFNKITDSLIAEVNRLDFSHPDKALESSYDAWALSQILAITGKTELSNQYKQKALGYKDYWNKDFKDITKNDVDRIPARGLYQGTVWQYRWFVPFDIKGLTELIGGPQTNIKQLDQFFNNDYYNHANEPDIQVPLMYNASLEPYKSQAMMHKYAVDTVVQYYFNDNSRGIDPFVDVIYQNKPDTYVRTMDDDAGAMSGWFVFAACGFSPACVGWPVYYLNVPLFNQVELNWPGGKSFRINVVNYAEHNKYIQSVKLNGKIINRNWLTHQEIMQGGTLTITASDQPNKQFGLADQWISDINLK</sequence>
<dbReference type="RefSeq" id="WP_273628852.1">
    <property type="nucleotide sequence ID" value="NZ_CP117167.1"/>
</dbReference>
<keyword evidence="8" id="KW-1185">Reference proteome</keyword>
<dbReference type="GO" id="GO:0016787">
    <property type="term" value="F:hydrolase activity"/>
    <property type="evidence" value="ECO:0007669"/>
    <property type="project" value="UniProtKB-KW"/>
</dbReference>
<dbReference type="Gene3D" id="3.30.2080.10">
    <property type="entry name" value="GH92 mannosidase domain"/>
    <property type="match status" value="1"/>
</dbReference>
<reference evidence="7 8" key="1">
    <citation type="submission" date="2023-02" db="EMBL/GenBank/DDBJ databases">
        <title>Genome sequence of Mucilaginibacter jinjuensis strain KACC 16571.</title>
        <authorList>
            <person name="Kim S."/>
            <person name="Heo J."/>
            <person name="Kwon S.-W."/>
        </authorList>
    </citation>
    <scope>NUCLEOTIDE SEQUENCE [LARGE SCALE GENOMIC DNA]</scope>
    <source>
        <strain evidence="7 8">KACC 16571</strain>
    </source>
</reference>
<dbReference type="InterPro" id="IPR014718">
    <property type="entry name" value="GH-type_carb-bd"/>
</dbReference>
<dbReference type="SUPFAM" id="SSF48208">
    <property type="entry name" value="Six-hairpin glycosidases"/>
    <property type="match status" value="1"/>
</dbReference>
<evidence type="ECO:0000313" key="7">
    <source>
        <dbReference type="EMBL" id="WCT10660.1"/>
    </source>
</evidence>
<evidence type="ECO:0000259" key="5">
    <source>
        <dbReference type="Pfam" id="PF07971"/>
    </source>
</evidence>
<evidence type="ECO:0000313" key="8">
    <source>
        <dbReference type="Proteomes" id="UP001216139"/>
    </source>
</evidence>
<dbReference type="InterPro" id="IPR008928">
    <property type="entry name" value="6-hairpin_glycosidase_sf"/>
</dbReference>
<evidence type="ECO:0000256" key="4">
    <source>
        <dbReference type="SAM" id="SignalP"/>
    </source>
</evidence>
<dbReference type="Gene3D" id="2.70.98.10">
    <property type="match status" value="1"/>
</dbReference>
<dbReference type="PANTHER" id="PTHR12143">
    <property type="entry name" value="PEPTIDE N-GLYCANASE PNGASE -RELATED"/>
    <property type="match status" value="1"/>
</dbReference>
<dbReference type="Proteomes" id="UP001216139">
    <property type="component" value="Chromosome"/>
</dbReference>
<feature type="chain" id="PRO_5045387039" evidence="4">
    <location>
        <begin position="19"/>
        <end position="689"/>
    </location>
</feature>
<evidence type="ECO:0000256" key="1">
    <source>
        <dbReference type="ARBA" id="ARBA00001913"/>
    </source>
</evidence>
<keyword evidence="4" id="KW-0732">Signal</keyword>
<feature type="signal peptide" evidence="4">
    <location>
        <begin position="1"/>
        <end position="18"/>
    </location>
</feature>
<evidence type="ECO:0000259" key="6">
    <source>
        <dbReference type="Pfam" id="PF17678"/>
    </source>
</evidence>
<feature type="domain" description="Glycosyl hydrolase family 92 N-terminal" evidence="6">
    <location>
        <begin position="32"/>
        <end position="219"/>
    </location>
</feature>
<feature type="domain" description="Glycosyl hydrolase family 92" evidence="5">
    <location>
        <begin position="248"/>
        <end position="667"/>
    </location>
</feature>
<protein>
    <submittedName>
        <fullName evidence="7">Glycoside hydrolase family 92 protein</fullName>
    </submittedName>
</protein>
<dbReference type="Gene3D" id="1.20.1610.10">
    <property type="entry name" value="alpha-1,2-mannosidases domains"/>
    <property type="match status" value="1"/>
</dbReference>
<dbReference type="Gene3D" id="1.20.1050.60">
    <property type="entry name" value="alpha-1,2-mannosidase"/>
    <property type="match status" value="1"/>
</dbReference>
<dbReference type="InterPro" id="IPR041371">
    <property type="entry name" value="GH92_N"/>
</dbReference>
<dbReference type="InterPro" id="IPR012939">
    <property type="entry name" value="Glyco_hydro_92"/>
</dbReference>
<proteinExistence type="predicted"/>
<dbReference type="EMBL" id="CP117167">
    <property type="protein sequence ID" value="WCT10660.1"/>
    <property type="molecule type" value="Genomic_DNA"/>
</dbReference>
<name>A0ABY7T393_9SPHI</name>
<keyword evidence="7" id="KW-0378">Hydrolase</keyword>
<accession>A0ABY7T393</accession>
<dbReference type="InterPro" id="IPR050883">
    <property type="entry name" value="PNGase"/>
</dbReference>
<comment type="subunit">
    <text evidence="2">Monomer.</text>
</comment>
<evidence type="ECO:0000256" key="3">
    <source>
        <dbReference type="ARBA" id="ARBA00022837"/>
    </source>
</evidence>
<gene>
    <name evidence="7" type="ORF">PQO05_18135</name>
</gene>
<evidence type="ECO:0000256" key="2">
    <source>
        <dbReference type="ARBA" id="ARBA00011245"/>
    </source>
</evidence>
<dbReference type="Pfam" id="PF17678">
    <property type="entry name" value="Glyco_hydro_92N"/>
    <property type="match status" value="1"/>
</dbReference>